<dbReference type="SUPFAM" id="SSF55729">
    <property type="entry name" value="Acyl-CoA N-acyltransferases (Nat)"/>
    <property type="match status" value="1"/>
</dbReference>
<dbReference type="Pfam" id="PF00583">
    <property type="entry name" value="Acetyltransf_1"/>
    <property type="match status" value="1"/>
</dbReference>
<dbReference type="PANTHER" id="PTHR10545:SF29">
    <property type="entry name" value="GH14572P-RELATED"/>
    <property type="match status" value="1"/>
</dbReference>
<dbReference type="PANTHER" id="PTHR10545">
    <property type="entry name" value="DIAMINE N-ACETYLTRANSFERASE"/>
    <property type="match status" value="1"/>
</dbReference>
<dbReference type="Gene3D" id="3.40.630.30">
    <property type="match status" value="1"/>
</dbReference>
<dbReference type="AlphaFoldDB" id="A0A939J435"/>
<dbReference type="Proteomes" id="UP000664096">
    <property type="component" value="Unassembled WGS sequence"/>
</dbReference>
<evidence type="ECO:0000259" key="3">
    <source>
        <dbReference type="PROSITE" id="PS51186"/>
    </source>
</evidence>
<dbReference type="RefSeq" id="WP_207141064.1">
    <property type="nucleotide sequence ID" value="NZ_JAEKJZ010000002.1"/>
</dbReference>
<dbReference type="EMBL" id="JAEKJZ010000002">
    <property type="protein sequence ID" value="MBN9671217.1"/>
    <property type="molecule type" value="Genomic_DNA"/>
</dbReference>
<evidence type="ECO:0000256" key="1">
    <source>
        <dbReference type="ARBA" id="ARBA00022679"/>
    </source>
</evidence>
<dbReference type="CDD" id="cd04301">
    <property type="entry name" value="NAT_SF"/>
    <property type="match status" value="1"/>
</dbReference>
<dbReference type="InterPro" id="IPR016181">
    <property type="entry name" value="Acyl_CoA_acyltransferase"/>
</dbReference>
<keyword evidence="2" id="KW-0012">Acyltransferase</keyword>
<evidence type="ECO:0000313" key="5">
    <source>
        <dbReference type="Proteomes" id="UP000664096"/>
    </source>
</evidence>
<reference evidence="4" key="1">
    <citation type="submission" date="2020-12" db="EMBL/GenBank/DDBJ databases">
        <title>Oil enriched cultivation method for isolating marine PHA-producing bacteria.</title>
        <authorList>
            <person name="Zheng W."/>
            <person name="Yu S."/>
            <person name="Huang Y."/>
        </authorList>
    </citation>
    <scope>NUCLEOTIDE SEQUENCE</scope>
    <source>
        <strain evidence="4">SY-2-12</strain>
    </source>
</reference>
<name>A0A939J435_9HYPH</name>
<keyword evidence="1" id="KW-0808">Transferase</keyword>
<feature type="domain" description="N-acetyltransferase" evidence="3">
    <location>
        <begin position="4"/>
        <end position="154"/>
    </location>
</feature>
<dbReference type="GO" id="GO:0008080">
    <property type="term" value="F:N-acetyltransferase activity"/>
    <property type="evidence" value="ECO:0007669"/>
    <property type="project" value="TreeGrafter"/>
</dbReference>
<accession>A0A939J435</accession>
<evidence type="ECO:0000256" key="2">
    <source>
        <dbReference type="ARBA" id="ARBA00023315"/>
    </source>
</evidence>
<evidence type="ECO:0000313" key="4">
    <source>
        <dbReference type="EMBL" id="MBN9671217.1"/>
    </source>
</evidence>
<dbReference type="PROSITE" id="PS51186">
    <property type="entry name" value="GNAT"/>
    <property type="match status" value="1"/>
</dbReference>
<comment type="caution">
    <text evidence="4">The sequence shown here is derived from an EMBL/GenBank/DDBJ whole genome shotgun (WGS) entry which is preliminary data.</text>
</comment>
<protein>
    <submittedName>
        <fullName evidence="4">GNAT family N-acetyltransferase</fullName>
    </submittedName>
</protein>
<organism evidence="4 5">
    <name type="scientific">Roseibium aggregatum</name>
    <dbReference type="NCBI Taxonomy" id="187304"/>
    <lineage>
        <taxon>Bacteria</taxon>
        <taxon>Pseudomonadati</taxon>
        <taxon>Pseudomonadota</taxon>
        <taxon>Alphaproteobacteria</taxon>
        <taxon>Hyphomicrobiales</taxon>
        <taxon>Stappiaceae</taxon>
        <taxon>Roseibium</taxon>
    </lineage>
</organism>
<sequence>MDGIVIKKVEPEDAERLHEALTRLSEDLGDSHEASVDDLLAHGFSEPPAFFALIALRGQETAGALLASPVFSTTRGGAGLYVSDLWVSAEARGAGLGQRLLAAALDHAPESWNVTFLKLAVYDDNPDARRFYDRLGFEAREGEAVMDLMEPGLSALRKSS</sequence>
<gene>
    <name evidence="4" type="ORF">JF539_12800</name>
</gene>
<dbReference type="InterPro" id="IPR000182">
    <property type="entry name" value="GNAT_dom"/>
</dbReference>
<dbReference type="InterPro" id="IPR051016">
    <property type="entry name" value="Diverse_Substrate_AcTransf"/>
</dbReference>
<proteinExistence type="predicted"/>